<evidence type="ECO:0000313" key="1">
    <source>
        <dbReference type="EMBL" id="ACL17704.1"/>
    </source>
</evidence>
<dbReference type="KEGG" id="mpl:Mpal_2425"/>
<gene>
    <name evidence="1" type="ordered locus">Mpal_2425</name>
</gene>
<dbReference type="EMBL" id="CP001338">
    <property type="protein sequence ID" value="ACL17704.1"/>
    <property type="molecule type" value="Genomic_DNA"/>
</dbReference>
<sequence>MIVFVSEVEIQGVSPVDSLVHLPPSAKLVYRVLESEGALTQKDLIERTTLPSRTVRYAIGRLRDVGILSVRFYIPDARQSLYGLKPVSEGVV</sequence>
<organism evidence="1 2">
    <name type="scientific">Methanosphaerula palustris (strain ATCC BAA-1556 / DSM 19958 / E1-9c)</name>
    <dbReference type="NCBI Taxonomy" id="521011"/>
    <lineage>
        <taxon>Archaea</taxon>
        <taxon>Methanobacteriati</taxon>
        <taxon>Methanobacteriota</taxon>
        <taxon>Stenosarchaea group</taxon>
        <taxon>Methanomicrobia</taxon>
        <taxon>Methanomicrobiales</taxon>
        <taxon>Methanoregulaceae</taxon>
        <taxon>Methanosphaerula</taxon>
    </lineage>
</organism>
<dbReference type="eggNOG" id="arCOG00394">
    <property type="taxonomic scope" value="Archaea"/>
</dbReference>
<dbReference type="STRING" id="521011.Mpal_2425"/>
<protein>
    <recommendedName>
        <fullName evidence="3">Transcriptional regulator, ArsR family</fullName>
    </recommendedName>
</protein>
<dbReference type="InterPro" id="IPR036390">
    <property type="entry name" value="WH_DNA-bd_sf"/>
</dbReference>
<proteinExistence type="predicted"/>
<evidence type="ECO:0008006" key="3">
    <source>
        <dbReference type="Google" id="ProtNLM"/>
    </source>
</evidence>
<reference evidence="1 2" key="1">
    <citation type="journal article" date="2015" name="Genome Announc.">
        <title>Complete Genome Sequence of Methanosphaerula palustris E1-9CT, a Hydrogenotrophic Methanogen Isolated from a Minerotrophic Fen Peatland.</title>
        <authorList>
            <person name="Cadillo-Quiroz H."/>
            <person name="Browne P."/>
            <person name="Kyrpides N."/>
            <person name="Woyke T."/>
            <person name="Goodwin L."/>
            <person name="Detter C."/>
            <person name="Yavitt J.B."/>
            <person name="Zinder S.H."/>
        </authorList>
    </citation>
    <scope>NUCLEOTIDE SEQUENCE [LARGE SCALE GENOMIC DNA]</scope>
    <source>
        <strain evidence="2">ATCC BAA-1556 / DSM 19958 / E1-9c</strain>
    </source>
</reference>
<name>B8GEK3_METPE</name>
<dbReference type="HOGENOM" id="CLU_176006_1_1_2"/>
<accession>B8GEK3</accession>
<dbReference type="Proteomes" id="UP000002457">
    <property type="component" value="Chromosome"/>
</dbReference>
<dbReference type="Pfam" id="PF13412">
    <property type="entry name" value="HTH_24"/>
    <property type="match status" value="1"/>
</dbReference>
<dbReference type="SUPFAM" id="SSF46785">
    <property type="entry name" value="Winged helix' DNA-binding domain"/>
    <property type="match status" value="1"/>
</dbReference>
<evidence type="ECO:0000313" key="2">
    <source>
        <dbReference type="Proteomes" id="UP000002457"/>
    </source>
</evidence>
<dbReference type="AlphaFoldDB" id="B8GEK3"/>
<keyword evidence="2" id="KW-1185">Reference proteome</keyword>